<dbReference type="Proteomes" id="UP000487649">
    <property type="component" value="Unassembled WGS sequence"/>
</dbReference>
<evidence type="ECO:0000313" key="3">
    <source>
        <dbReference type="Proteomes" id="UP000487649"/>
    </source>
</evidence>
<dbReference type="EMBL" id="WMQE01000018">
    <property type="protein sequence ID" value="MTK21531.1"/>
    <property type="molecule type" value="Genomic_DNA"/>
</dbReference>
<accession>A0A9X4XDU1</accession>
<evidence type="ECO:0000256" key="1">
    <source>
        <dbReference type="SAM" id="Phobius"/>
    </source>
</evidence>
<keyword evidence="1" id="KW-1133">Transmembrane helix</keyword>
<dbReference type="InterPro" id="IPR021552">
    <property type="entry name" value="ArsP_2"/>
</dbReference>
<feature type="transmembrane region" description="Helical" evidence="1">
    <location>
        <begin position="99"/>
        <end position="122"/>
    </location>
</feature>
<feature type="transmembrane region" description="Helical" evidence="1">
    <location>
        <begin position="190"/>
        <end position="212"/>
    </location>
</feature>
<proteinExistence type="predicted"/>
<sequence length="271" mass="30010">MDLLMDAFLDTAKVWPLLYIVYAIFEWVEHKQINLCAKKELGPIAGALSGCIPQCGASIAASSLYSGRVITLGTLLAVFIATSDEAIPLMFTHVNQWKMIALLVIIKVIYASFVGILIDLLWRGERSELSTVSRYEYQKEKSIFIEAFERSVKVLVFLFIMTFLINLVISWIGEDTLARVLMKTSYRQPFLAALIGLIPNCAASVLLTDLYLKGMITFGSLLAGLCTGVGAGLLTLFKMNKLLKENLVIIGLLYFFGVLIGLTFHILIIGI</sequence>
<protein>
    <recommendedName>
        <fullName evidence="4">Arsenic efflux protein</fullName>
    </recommendedName>
</protein>
<keyword evidence="1" id="KW-0812">Transmembrane</keyword>
<dbReference type="Pfam" id="PF11449">
    <property type="entry name" value="ArsP_2"/>
    <property type="match status" value="1"/>
</dbReference>
<reference evidence="2 3" key="1">
    <citation type="journal article" date="2019" name="Nat. Med.">
        <title>A library of human gut bacterial isolates paired with longitudinal multiomics data enables mechanistic microbiome research.</title>
        <authorList>
            <person name="Poyet M."/>
            <person name="Groussin M."/>
            <person name="Gibbons S.M."/>
            <person name="Avila-Pacheco J."/>
            <person name="Jiang X."/>
            <person name="Kearney S.M."/>
            <person name="Perrotta A.R."/>
            <person name="Berdy B."/>
            <person name="Zhao S."/>
            <person name="Lieberman T.D."/>
            <person name="Swanson P.K."/>
            <person name="Smith M."/>
            <person name="Roesemann S."/>
            <person name="Alexander J.E."/>
            <person name="Rich S.A."/>
            <person name="Livny J."/>
            <person name="Vlamakis H."/>
            <person name="Clish C."/>
            <person name="Bullock K."/>
            <person name="Deik A."/>
            <person name="Scott J."/>
            <person name="Pierce K.A."/>
            <person name="Xavier R.J."/>
            <person name="Alm E.J."/>
        </authorList>
    </citation>
    <scope>NUCLEOTIDE SEQUENCE [LARGE SCALE GENOMIC DNA]</scope>
    <source>
        <strain evidence="2 3">BIOML-A198</strain>
    </source>
</reference>
<name>A0A9X4XDU1_9FIRM</name>
<feature type="transmembrane region" description="Helical" evidence="1">
    <location>
        <begin position="151"/>
        <end position="169"/>
    </location>
</feature>
<dbReference type="NCBIfam" id="NF037962">
    <property type="entry name" value="arsenic_eff"/>
    <property type="match status" value="2"/>
</dbReference>
<keyword evidence="1" id="KW-0472">Membrane</keyword>
<dbReference type="RefSeq" id="WP_006785190.1">
    <property type="nucleotide sequence ID" value="NZ_JADPLS010000003.1"/>
</dbReference>
<evidence type="ECO:0008006" key="4">
    <source>
        <dbReference type="Google" id="ProtNLM"/>
    </source>
</evidence>
<feature type="transmembrane region" description="Helical" evidence="1">
    <location>
        <begin position="218"/>
        <end position="237"/>
    </location>
</feature>
<dbReference type="AlphaFoldDB" id="A0A9X4XDU1"/>
<organism evidence="2 3">
    <name type="scientific">Turicibacter sanguinis</name>
    <dbReference type="NCBI Taxonomy" id="154288"/>
    <lineage>
        <taxon>Bacteria</taxon>
        <taxon>Bacillati</taxon>
        <taxon>Bacillota</taxon>
        <taxon>Erysipelotrichia</taxon>
        <taxon>Erysipelotrichales</taxon>
        <taxon>Turicibacteraceae</taxon>
        <taxon>Turicibacter</taxon>
    </lineage>
</organism>
<comment type="caution">
    <text evidence="2">The sequence shown here is derived from an EMBL/GenBank/DDBJ whole genome shotgun (WGS) entry which is preliminary data.</text>
</comment>
<gene>
    <name evidence="2" type="ORF">GMA92_08865</name>
</gene>
<feature type="transmembrane region" description="Helical" evidence="1">
    <location>
        <begin position="249"/>
        <end position="269"/>
    </location>
</feature>
<evidence type="ECO:0000313" key="2">
    <source>
        <dbReference type="EMBL" id="MTK21531.1"/>
    </source>
</evidence>